<dbReference type="Pfam" id="PF00583">
    <property type="entry name" value="Acetyltransf_1"/>
    <property type="match status" value="1"/>
</dbReference>
<dbReference type="Gene3D" id="3.40.630.30">
    <property type="match status" value="1"/>
</dbReference>
<sequence>MWSVGAPEIRKAIHTDLPALVRSLGQEAYLADRLTRQDTGHGHLLVAWDRQEAVGDVYVWLAPAEEPELRARLPGVALLTHLEVVPWRRKQGIGTALLEAAEDRLSALGHDRVALGVGLDNADAQRLYLRRGYTEWPYGEVATTEVVYRQDGRHELRPERCIIMVRDLTPTG</sequence>
<evidence type="ECO:0000256" key="2">
    <source>
        <dbReference type="ARBA" id="ARBA00023315"/>
    </source>
</evidence>
<dbReference type="SUPFAM" id="SSF55729">
    <property type="entry name" value="Acyl-CoA N-acyltransferases (Nat)"/>
    <property type="match status" value="1"/>
</dbReference>
<name>A0A4R5FUC5_9ACTN</name>
<dbReference type="PANTHER" id="PTHR43877">
    <property type="entry name" value="AMINOALKYLPHOSPHONATE N-ACETYLTRANSFERASE-RELATED-RELATED"/>
    <property type="match status" value="1"/>
</dbReference>
<keyword evidence="1 4" id="KW-0808">Transferase</keyword>
<evidence type="ECO:0000259" key="3">
    <source>
        <dbReference type="PROSITE" id="PS51186"/>
    </source>
</evidence>
<accession>A0A4R5FUC5</accession>
<dbReference type="InterPro" id="IPR016181">
    <property type="entry name" value="Acyl_CoA_acyltransferase"/>
</dbReference>
<dbReference type="InterPro" id="IPR000182">
    <property type="entry name" value="GNAT_dom"/>
</dbReference>
<feature type="domain" description="N-acetyltransferase" evidence="3">
    <location>
        <begin position="7"/>
        <end position="153"/>
    </location>
</feature>
<keyword evidence="2" id="KW-0012">Acyltransferase</keyword>
<dbReference type="GO" id="GO:0016747">
    <property type="term" value="F:acyltransferase activity, transferring groups other than amino-acyl groups"/>
    <property type="evidence" value="ECO:0007669"/>
    <property type="project" value="InterPro"/>
</dbReference>
<dbReference type="PANTHER" id="PTHR43877:SF2">
    <property type="entry name" value="AMINOALKYLPHOSPHONATE N-ACETYLTRANSFERASE-RELATED"/>
    <property type="match status" value="1"/>
</dbReference>
<protein>
    <submittedName>
        <fullName evidence="4">GNAT family N-acetyltransferase</fullName>
    </submittedName>
</protein>
<proteinExistence type="predicted"/>
<dbReference type="CDD" id="cd04301">
    <property type="entry name" value="NAT_SF"/>
    <property type="match status" value="1"/>
</dbReference>
<dbReference type="Proteomes" id="UP000295136">
    <property type="component" value="Unassembled WGS sequence"/>
</dbReference>
<comment type="caution">
    <text evidence="4">The sequence shown here is derived from an EMBL/GenBank/DDBJ whole genome shotgun (WGS) entry which is preliminary data.</text>
</comment>
<gene>
    <name evidence="4" type="ORF">E1295_07835</name>
</gene>
<keyword evidence="5" id="KW-1185">Reference proteome</keyword>
<evidence type="ECO:0000256" key="1">
    <source>
        <dbReference type="ARBA" id="ARBA00022679"/>
    </source>
</evidence>
<dbReference type="InterPro" id="IPR050832">
    <property type="entry name" value="Bact_Acetyltransf"/>
</dbReference>
<evidence type="ECO:0000313" key="4">
    <source>
        <dbReference type="EMBL" id="TDE57609.1"/>
    </source>
</evidence>
<dbReference type="EMBL" id="SMLD01000013">
    <property type="protein sequence ID" value="TDE57609.1"/>
    <property type="molecule type" value="Genomic_DNA"/>
</dbReference>
<evidence type="ECO:0000313" key="5">
    <source>
        <dbReference type="Proteomes" id="UP000295136"/>
    </source>
</evidence>
<dbReference type="AlphaFoldDB" id="A0A4R5FUC5"/>
<organism evidence="4 5">
    <name type="scientific">Nonomuraea mesophila</name>
    <dbReference type="NCBI Taxonomy" id="2530382"/>
    <lineage>
        <taxon>Bacteria</taxon>
        <taxon>Bacillati</taxon>
        <taxon>Actinomycetota</taxon>
        <taxon>Actinomycetes</taxon>
        <taxon>Streptosporangiales</taxon>
        <taxon>Streptosporangiaceae</taxon>
        <taxon>Nonomuraea</taxon>
    </lineage>
</organism>
<reference evidence="4 5" key="1">
    <citation type="submission" date="2019-03" db="EMBL/GenBank/DDBJ databases">
        <title>Draft genome sequences of novel Actinobacteria.</title>
        <authorList>
            <person name="Sahin N."/>
            <person name="Ay H."/>
            <person name="Saygin H."/>
        </authorList>
    </citation>
    <scope>NUCLEOTIDE SEQUENCE [LARGE SCALE GENOMIC DNA]</scope>
    <source>
        <strain evidence="4 5">6K102</strain>
    </source>
</reference>
<dbReference type="PROSITE" id="PS51186">
    <property type="entry name" value="GNAT"/>
    <property type="match status" value="1"/>
</dbReference>